<keyword evidence="2" id="KW-1185">Reference proteome</keyword>
<organism evidence="1 2">
    <name type="scientific">Nostoc cycadae WK-1</name>
    <dbReference type="NCBI Taxonomy" id="1861711"/>
    <lineage>
        <taxon>Bacteria</taxon>
        <taxon>Bacillati</taxon>
        <taxon>Cyanobacteriota</taxon>
        <taxon>Cyanophyceae</taxon>
        <taxon>Nostocales</taxon>
        <taxon>Nostocaceae</taxon>
        <taxon>Nostoc</taxon>
    </lineage>
</organism>
<dbReference type="EMBL" id="BDGE01000073">
    <property type="protein sequence ID" value="GBE94249.1"/>
    <property type="molecule type" value="Genomic_DNA"/>
</dbReference>
<reference evidence="2" key="1">
    <citation type="journal article" date="2018" name="Genome Announc.">
        <title>Draft Genome Sequence of the Nitrogen-Fixing and Hormogonia-Inducing Cyanobacterium Nostoc cycadae Strain WK-1, Isolated from the Coralloid Roots of Cycas revoluta.</title>
        <authorList>
            <person name="Kanesaki Y."/>
            <person name="Hirose M."/>
            <person name="Hirose Y."/>
            <person name="Fujisawa T."/>
            <person name="Nakamura Y."/>
            <person name="Watanabe S."/>
            <person name="Matsunaga S."/>
            <person name="Uchida H."/>
            <person name="Murakami A."/>
        </authorList>
    </citation>
    <scope>NUCLEOTIDE SEQUENCE [LARGE SCALE GENOMIC DNA]</scope>
    <source>
        <strain evidence="2">WK-1</strain>
    </source>
</reference>
<dbReference type="Proteomes" id="UP000236527">
    <property type="component" value="Unassembled WGS sequence"/>
</dbReference>
<comment type="caution">
    <text evidence="1">The sequence shown here is derived from an EMBL/GenBank/DDBJ whole genome shotgun (WGS) entry which is preliminary data.</text>
</comment>
<protein>
    <submittedName>
        <fullName evidence="1">Uncharacterized protein</fullName>
    </submittedName>
</protein>
<evidence type="ECO:0000313" key="1">
    <source>
        <dbReference type="EMBL" id="GBE94249.1"/>
    </source>
</evidence>
<evidence type="ECO:0000313" key="2">
    <source>
        <dbReference type="Proteomes" id="UP000236527"/>
    </source>
</evidence>
<proteinExistence type="predicted"/>
<sequence>MYKNWQVKRWVTPIADLSSLVMVSLIDDGMLNITIEAPLLSNRPRWRFTFDKYPAYRNILEEYRLGLWKHLDESHQRCGNTFIVKNSPWIASFQSQEPFLELYNPHLIHYVISTEDDVIEILAPSVEVTYLGNTDLYEPKAGKSIVFYNPTDREQIEKAFQEIVESQKNSKE</sequence>
<accession>A0A2H6LM07</accession>
<dbReference type="AlphaFoldDB" id="A0A2H6LM07"/>
<gene>
    <name evidence="1" type="ORF">NCWK1_4020</name>
</gene>
<dbReference type="RefSeq" id="WP_103126024.1">
    <property type="nucleotide sequence ID" value="NZ_DF978435.1"/>
</dbReference>
<name>A0A2H6LM07_9NOSO</name>